<sequence length="180" mass="21155">MMRIETERLIIRQFQEKDAAGLLDYLSHPRVNCFLDEKLNTFEDALAAVKHRSQDPTQLAVCLKENDVIIGNLFAMKEEPDTYSVGWQFNDKIEGKGYANESAKALLNYLFHEKSGRRIYAYVEEDNIRSQKLCERLGMRKEACFLEFISFTNYPDGTPKYENTFQYAILKREWEVIFKQ</sequence>
<gene>
    <name evidence="1" type="ORF">FRZ06_13945</name>
</gene>
<dbReference type="Proteomes" id="UP000594014">
    <property type="component" value="Chromosome"/>
</dbReference>
<evidence type="ECO:0000313" key="1">
    <source>
        <dbReference type="EMBL" id="QOX64369.1"/>
    </source>
</evidence>
<keyword evidence="2" id="KW-1185">Reference proteome</keyword>
<reference evidence="1" key="1">
    <citation type="submission" date="2019-08" db="EMBL/GenBank/DDBJ databases">
        <title>Genome sequence of Clostridiales bacterium MT110.</title>
        <authorList>
            <person name="Cao J."/>
        </authorList>
    </citation>
    <scope>NUCLEOTIDE SEQUENCE</scope>
    <source>
        <strain evidence="1">MT110</strain>
    </source>
</reference>
<protein>
    <submittedName>
        <fullName evidence="1">GNAT family N-acetyltransferase</fullName>
    </submittedName>
</protein>
<proteinExistence type="predicted"/>
<dbReference type="EMBL" id="CP042469">
    <property type="protein sequence ID" value="QOX64369.1"/>
    <property type="molecule type" value="Genomic_DNA"/>
</dbReference>
<accession>A0ACD1ADC7</accession>
<name>A0ACD1ADC7_9FIRM</name>
<organism evidence="1 2">
    <name type="scientific">Anoxybacterium hadale</name>
    <dbReference type="NCBI Taxonomy" id="3408580"/>
    <lineage>
        <taxon>Bacteria</taxon>
        <taxon>Bacillati</taxon>
        <taxon>Bacillota</taxon>
        <taxon>Clostridia</taxon>
        <taxon>Peptostreptococcales</taxon>
        <taxon>Anaerovoracaceae</taxon>
        <taxon>Anoxybacterium</taxon>
    </lineage>
</organism>
<evidence type="ECO:0000313" key="2">
    <source>
        <dbReference type="Proteomes" id="UP000594014"/>
    </source>
</evidence>